<dbReference type="AlphaFoldDB" id="A0AA88E130"/>
<keyword evidence="3" id="KW-1185">Reference proteome</keyword>
<proteinExistence type="predicted"/>
<feature type="region of interest" description="Disordered" evidence="1">
    <location>
        <begin position="1"/>
        <end position="35"/>
    </location>
</feature>
<accession>A0AA88E130</accession>
<organism evidence="2 3">
    <name type="scientific">Ficus carica</name>
    <name type="common">Common fig</name>
    <dbReference type="NCBI Taxonomy" id="3494"/>
    <lineage>
        <taxon>Eukaryota</taxon>
        <taxon>Viridiplantae</taxon>
        <taxon>Streptophyta</taxon>
        <taxon>Embryophyta</taxon>
        <taxon>Tracheophyta</taxon>
        <taxon>Spermatophyta</taxon>
        <taxon>Magnoliopsida</taxon>
        <taxon>eudicotyledons</taxon>
        <taxon>Gunneridae</taxon>
        <taxon>Pentapetalae</taxon>
        <taxon>rosids</taxon>
        <taxon>fabids</taxon>
        <taxon>Rosales</taxon>
        <taxon>Moraceae</taxon>
        <taxon>Ficeae</taxon>
        <taxon>Ficus</taxon>
    </lineage>
</organism>
<evidence type="ECO:0000313" key="3">
    <source>
        <dbReference type="Proteomes" id="UP001187192"/>
    </source>
</evidence>
<sequence>MAEAAWELELRSVSPEEEEGERREREGGRERETHRSRYVVSSNGGGVRRQKLDQIYGERERGWYKERGGCVGELSSISLFLFLNVIGVNKGIFIF</sequence>
<evidence type="ECO:0000313" key="2">
    <source>
        <dbReference type="EMBL" id="GMN66032.1"/>
    </source>
</evidence>
<feature type="compositionally biased region" description="Basic and acidic residues" evidence="1">
    <location>
        <begin position="20"/>
        <end position="35"/>
    </location>
</feature>
<dbReference type="EMBL" id="BTGU01000281">
    <property type="protein sequence ID" value="GMN66032.1"/>
    <property type="molecule type" value="Genomic_DNA"/>
</dbReference>
<dbReference type="Proteomes" id="UP001187192">
    <property type="component" value="Unassembled WGS sequence"/>
</dbReference>
<evidence type="ECO:0000256" key="1">
    <source>
        <dbReference type="SAM" id="MobiDB-lite"/>
    </source>
</evidence>
<gene>
    <name evidence="2" type="ORF">TIFTF001_035106</name>
</gene>
<name>A0AA88E130_FICCA</name>
<reference evidence="2" key="1">
    <citation type="submission" date="2023-07" db="EMBL/GenBank/DDBJ databases">
        <title>draft genome sequence of fig (Ficus carica).</title>
        <authorList>
            <person name="Takahashi T."/>
            <person name="Nishimura K."/>
        </authorList>
    </citation>
    <scope>NUCLEOTIDE SEQUENCE</scope>
</reference>
<protein>
    <submittedName>
        <fullName evidence="2">Uncharacterized protein</fullName>
    </submittedName>
</protein>
<comment type="caution">
    <text evidence="2">The sequence shown here is derived from an EMBL/GenBank/DDBJ whole genome shotgun (WGS) entry which is preliminary data.</text>
</comment>